<dbReference type="RefSeq" id="WP_145718782.1">
    <property type="nucleotide sequence ID" value="NZ_BAAAFY010000006.1"/>
</dbReference>
<feature type="region of interest" description="Disordered" evidence="1">
    <location>
        <begin position="1"/>
        <end position="20"/>
    </location>
</feature>
<reference evidence="2 3" key="1">
    <citation type="journal article" date="2013" name="Stand. Genomic Sci.">
        <title>Genomic Encyclopedia of Type Strains, Phase I: The one thousand microbial genomes (KMG-I) project.</title>
        <authorList>
            <person name="Kyrpides N.C."/>
            <person name="Woyke T."/>
            <person name="Eisen J.A."/>
            <person name="Garrity G."/>
            <person name="Lilburn T.G."/>
            <person name="Beck B.J."/>
            <person name="Whitman W.B."/>
            <person name="Hugenholtz P."/>
            <person name="Klenk H.P."/>
        </authorList>
    </citation>
    <scope>NUCLEOTIDE SEQUENCE [LARGE SCALE GENOMIC DNA]</scope>
    <source>
        <strain evidence="2 3">DSM 13484</strain>
    </source>
</reference>
<dbReference type="Proteomes" id="UP000316778">
    <property type="component" value="Unassembled WGS sequence"/>
</dbReference>
<proteinExistence type="predicted"/>
<dbReference type="InterPro" id="IPR053842">
    <property type="entry name" value="NikA-like"/>
</dbReference>
<dbReference type="EMBL" id="VLLG01000006">
    <property type="protein sequence ID" value="TWI82573.1"/>
    <property type="molecule type" value="Genomic_DNA"/>
</dbReference>
<name>A0A562SN45_CHIJA</name>
<gene>
    <name evidence="2" type="ORF">LX66_5147</name>
</gene>
<evidence type="ECO:0000313" key="2">
    <source>
        <dbReference type="EMBL" id="TWI82573.1"/>
    </source>
</evidence>
<evidence type="ECO:0000256" key="1">
    <source>
        <dbReference type="SAM" id="MobiDB-lite"/>
    </source>
</evidence>
<dbReference type="Pfam" id="PF21983">
    <property type="entry name" value="NikA-like"/>
    <property type="match status" value="1"/>
</dbReference>
<dbReference type="OrthoDB" id="3268254at2"/>
<sequence length="127" mass="14141">MKQMDKPVNNKGGRPKKNVVKNQRIPIKCTSYEKITIFAKAKKACLSASEYLLQLGLNGKIDSKVKTLPKEVLALTGTLNHMAANLNQLAKKHNSVTDVLTPLDRADLLLLCKELKELAGRIKNYLQ</sequence>
<protein>
    <submittedName>
        <fullName evidence="2">Mobilization protein MobC</fullName>
    </submittedName>
</protein>
<organism evidence="2 3">
    <name type="scientific">Chitinophaga japonensis</name>
    <name type="common">Flexibacter japonensis</name>
    <dbReference type="NCBI Taxonomy" id="104662"/>
    <lineage>
        <taxon>Bacteria</taxon>
        <taxon>Pseudomonadati</taxon>
        <taxon>Bacteroidota</taxon>
        <taxon>Chitinophagia</taxon>
        <taxon>Chitinophagales</taxon>
        <taxon>Chitinophagaceae</taxon>
        <taxon>Chitinophaga</taxon>
    </lineage>
</organism>
<comment type="caution">
    <text evidence="2">The sequence shown here is derived from an EMBL/GenBank/DDBJ whole genome shotgun (WGS) entry which is preliminary data.</text>
</comment>
<dbReference type="AlphaFoldDB" id="A0A562SN45"/>
<keyword evidence="3" id="KW-1185">Reference proteome</keyword>
<accession>A0A562SN45</accession>
<evidence type="ECO:0000313" key="3">
    <source>
        <dbReference type="Proteomes" id="UP000316778"/>
    </source>
</evidence>